<evidence type="ECO:0000256" key="11">
    <source>
        <dbReference type="ARBA" id="ARBA00023306"/>
    </source>
</evidence>
<dbReference type="GO" id="GO:0051301">
    <property type="term" value="P:cell division"/>
    <property type="evidence" value="ECO:0007669"/>
    <property type="project" value="UniProtKB-KW"/>
</dbReference>
<comment type="subcellular location">
    <subcellularLocation>
        <location evidence="2">Chromosome</location>
        <location evidence="2">Centromere</location>
        <location evidence="2">Kinetochore</location>
    </subcellularLocation>
    <subcellularLocation>
        <location evidence="1 13">Nucleus</location>
    </subcellularLocation>
</comment>
<dbReference type="GO" id="GO:0016592">
    <property type="term" value="C:mediator complex"/>
    <property type="evidence" value="ECO:0007669"/>
    <property type="project" value="InterPro"/>
</dbReference>
<keyword evidence="7" id="KW-0995">Kinetochore</keyword>
<dbReference type="GO" id="GO:0045944">
    <property type="term" value="P:positive regulation of transcription by RNA polymerase II"/>
    <property type="evidence" value="ECO:0007669"/>
    <property type="project" value="TreeGrafter"/>
</dbReference>
<gene>
    <name evidence="13" type="primary">MED19</name>
    <name evidence="16" type="ORF">P4O66_020333</name>
</gene>
<name>A0AAD8ZSC6_9TELE</name>
<dbReference type="Proteomes" id="UP001239994">
    <property type="component" value="Unassembled WGS sequence"/>
</dbReference>
<evidence type="ECO:0000256" key="12">
    <source>
        <dbReference type="ARBA" id="ARBA00023328"/>
    </source>
</evidence>
<feature type="compositionally biased region" description="Basic and acidic residues" evidence="15">
    <location>
        <begin position="1"/>
        <end position="11"/>
    </location>
</feature>
<protein>
    <recommendedName>
        <fullName evidence="13">Mediator of RNA polymerase II transcription subunit 19</fullName>
    </recommendedName>
    <alternativeName>
        <fullName evidence="13">Mediator complex subunit 19</fullName>
    </alternativeName>
</protein>
<evidence type="ECO:0000256" key="10">
    <source>
        <dbReference type="ARBA" id="ARBA00023242"/>
    </source>
</evidence>
<accession>A0AAD8ZSC6</accession>
<keyword evidence="6" id="KW-0498">Mitosis</keyword>
<feature type="region of interest" description="Disordered" evidence="15">
    <location>
        <begin position="1"/>
        <end position="39"/>
    </location>
</feature>
<keyword evidence="5" id="KW-0132">Cell division</keyword>
<keyword evidence="12" id="KW-0137">Centromere</keyword>
<feature type="compositionally biased region" description="Polar residues" evidence="15">
    <location>
        <begin position="455"/>
        <end position="465"/>
    </location>
</feature>
<evidence type="ECO:0000313" key="17">
    <source>
        <dbReference type="Proteomes" id="UP001239994"/>
    </source>
</evidence>
<keyword evidence="17" id="KW-1185">Reference proteome</keyword>
<dbReference type="InterPro" id="IPR007128">
    <property type="entry name" value="PMF1/Nnf1"/>
</dbReference>
<dbReference type="Pfam" id="PF03980">
    <property type="entry name" value="Nnf1"/>
    <property type="match status" value="1"/>
</dbReference>
<dbReference type="AlphaFoldDB" id="A0AAD8ZSC6"/>
<dbReference type="PANTHER" id="PTHR22536:SF1">
    <property type="entry name" value="MEDIATOR OF RNA POLYMERASE II TRANSCRIPTION SUBUNIT 19"/>
    <property type="match status" value="1"/>
</dbReference>
<comment type="caution">
    <text evidence="16">The sequence shown here is derived from an EMBL/GenBank/DDBJ whole genome shotgun (WGS) entry which is preliminary data.</text>
</comment>
<keyword evidence="8 13" id="KW-0805">Transcription regulation</keyword>
<evidence type="ECO:0000256" key="3">
    <source>
        <dbReference type="ARBA" id="ARBA00009259"/>
    </source>
</evidence>
<feature type="compositionally biased region" description="Basic and acidic residues" evidence="15">
    <location>
        <begin position="28"/>
        <end position="39"/>
    </location>
</feature>
<keyword evidence="9 13" id="KW-0804">Transcription</keyword>
<reference evidence="16" key="1">
    <citation type="submission" date="2023-03" db="EMBL/GenBank/DDBJ databases">
        <title>Electrophorus voltai genome.</title>
        <authorList>
            <person name="Bian C."/>
        </authorList>
    </citation>
    <scope>NUCLEOTIDE SEQUENCE</scope>
    <source>
        <strain evidence="16">CB-2022</strain>
        <tissue evidence="16">Muscle</tissue>
    </source>
</reference>
<keyword evidence="10 13" id="KW-0539">Nucleus</keyword>
<feature type="coiled-coil region" evidence="14">
    <location>
        <begin position="155"/>
        <end position="182"/>
    </location>
</feature>
<dbReference type="Pfam" id="PF10278">
    <property type="entry name" value="Med19"/>
    <property type="match status" value="1"/>
</dbReference>
<comment type="similarity">
    <text evidence="3 13">Belongs to the Mediator complex subunit 19 family.</text>
</comment>
<dbReference type="GO" id="GO:0000444">
    <property type="term" value="C:MIS12/MIND type complex"/>
    <property type="evidence" value="ECO:0007669"/>
    <property type="project" value="InterPro"/>
</dbReference>
<feature type="region of interest" description="Disordered" evidence="15">
    <location>
        <begin position="237"/>
        <end position="278"/>
    </location>
</feature>
<evidence type="ECO:0000256" key="2">
    <source>
        <dbReference type="ARBA" id="ARBA00004629"/>
    </source>
</evidence>
<dbReference type="PANTHER" id="PTHR22536">
    <property type="entry name" value="LUNG CANCER METASTASIS-RELATED LCMR1 PROTEIN"/>
    <property type="match status" value="1"/>
</dbReference>
<evidence type="ECO:0000256" key="1">
    <source>
        <dbReference type="ARBA" id="ARBA00004123"/>
    </source>
</evidence>
<comment type="subunit">
    <text evidence="13">Component of the Mediator complex.</text>
</comment>
<feature type="region of interest" description="Disordered" evidence="15">
    <location>
        <begin position="392"/>
        <end position="465"/>
    </location>
</feature>
<feature type="compositionally biased region" description="Basic residues" evidence="15">
    <location>
        <begin position="392"/>
        <end position="405"/>
    </location>
</feature>
<feature type="compositionally biased region" description="Polar residues" evidence="15">
    <location>
        <begin position="15"/>
        <end position="27"/>
    </location>
</feature>
<evidence type="ECO:0000256" key="7">
    <source>
        <dbReference type="ARBA" id="ARBA00022838"/>
    </source>
</evidence>
<keyword evidence="13" id="KW-0010">Activator</keyword>
<evidence type="ECO:0000256" key="15">
    <source>
        <dbReference type="SAM" id="MobiDB-lite"/>
    </source>
</evidence>
<dbReference type="InterPro" id="IPR019403">
    <property type="entry name" value="Mediator_Med19_met"/>
</dbReference>
<proteinExistence type="inferred from homology"/>
<keyword evidence="14" id="KW-0175">Coiled coil</keyword>
<evidence type="ECO:0000256" key="8">
    <source>
        <dbReference type="ARBA" id="ARBA00023015"/>
    </source>
</evidence>
<evidence type="ECO:0000256" key="5">
    <source>
        <dbReference type="ARBA" id="ARBA00022618"/>
    </source>
</evidence>
<dbReference type="EMBL" id="JAROKS010000004">
    <property type="protein sequence ID" value="KAK1804321.1"/>
    <property type="molecule type" value="Genomic_DNA"/>
</dbReference>
<feature type="compositionally biased region" description="Basic residues" evidence="15">
    <location>
        <begin position="434"/>
        <end position="446"/>
    </location>
</feature>
<keyword evidence="11" id="KW-0131">Cell cycle</keyword>
<evidence type="ECO:0000256" key="6">
    <source>
        <dbReference type="ARBA" id="ARBA00022776"/>
    </source>
</evidence>
<evidence type="ECO:0000313" key="16">
    <source>
        <dbReference type="EMBL" id="KAK1804321.1"/>
    </source>
</evidence>
<evidence type="ECO:0000256" key="13">
    <source>
        <dbReference type="RuleBase" id="RU364151"/>
    </source>
</evidence>
<organism evidence="16 17">
    <name type="scientific">Electrophorus voltai</name>
    <dbReference type="NCBI Taxonomy" id="2609070"/>
    <lineage>
        <taxon>Eukaryota</taxon>
        <taxon>Metazoa</taxon>
        <taxon>Chordata</taxon>
        <taxon>Craniata</taxon>
        <taxon>Vertebrata</taxon>
        <taxon>Euteleostomi</taxon>
        <taxon>Actinopterygii</taxon>
        <taxon>Neopterygii</taxon>
        <taxon>Teleostei</taxon>
        <taxon>Ostariophysi</taxon>
        <taxon>Gymnotiformes</taxon>
        <taxon>Gymnotoidei</taxon>
        <taxon>Gymnotidae</taxon>
        <taxon>Electrophorus</taxon>
    </lineage>
</organism>
<comment type="function">
    <text evidence="13">Component of the Mediator complex, a coactivator involved in the regulated transcription of nearly all RNA polymerase II-dependent genes. Mediator functions as a bridge to convey information from gene-specific regulatory proteins to the basal RNA polymerase II transcription machinery. Mediator is recruited to promoters by direct interactions with regulatory proteins and serves as a scaffold for the assembly of a functional preinitiation complex with RNA polymerase II and the general transcription factors.</text>
</comment>
<evidence type="ECO:0000256" key="14">
    <source>
        <dbReference type="SAM" id="Coils"/>
    </source>
</evidence>
<dbReference type="GO" id="GO:0003712">
    <property type="term" value="F:transcription coregulator activity"/>
    <property type="evidence" value="ECO:0007669"/>
    <property type="project" value="InterPro"/>
</dbReference>
<evidence type="ECO:0000256" key="4">
    <source>
        <dbReference type="ARBA" id="ARBA00022454"/>
    </source>
</evidence>
<evidence type="ECO:0000256" key="9">
    <source>
        <dbReference type="ARBA" id="ARBA00023163"/>
    </source>
</evidence>
<sequence length="465" mass="52403">MEEEEKCRSKESSSANVSDNISAQASSRENDSVKSKESELRRNRLKVFNKVMEKSLQRLVADASFSRFSHYFHPLCKQNPQMAEVIHKQFISDLQKAIQEDINKVIEEGDLEVKLEELDKLEEMAKDTPDAAWRPSGIPEQDVCSVMIPYHQGQEEYVRRELKKLQKENAALAQRVQTGREAITHTEQRIAAAVDEWKGSMLMPRSAKQYPFQTYGGTQAVMTEIFSTLFGQTDAQAPQGSTALGFGPGKPPPPLPQTQSSVPAQIPPQHGDEGPPVRKPGVMNEPFYLLRELPVGNDLTGNTNLITHYNLEHAYNKFCGKKVKEKLSNFLPELPGMIDCPGVQDGSSLRSLIEKPPVCGNSFSPLTGALLTGFRLHTGPLPEQYRLMHIQPPKKKSKHKHRHHRPQDPMPPETPSDSDPKKKKKKRDDDPERKKKKKDKKKKKNRHSPDHPGITGTQPNSNSLR</sequence>
<keyword evidence="4" id="KW-0158">Chromosome</keyword>